<gene>
    <name evidence="2" type="ORF">PISMIDRAFT_684687</name>
</gene>
<dbReference type="HOGENOM" id="CLU_3056102_0_0_1"/>
<evidence type="ECO:0000256" key="1">
    <source>
        <dbReference type="SAM" id="MobiDB-lite"/>
    </source>
</evidence>
<dbReference type="EMBL" id="KN833816">
    <property type="protein sequence ID" value="KIK17917.1"/>
    <property type="molecule type" value="Genomic_DNA"/>
</dbReference>
<evidence type="ECO:0000313" key="2">
    <source>
        <dbReference type="EMBL" id="KIK17917.1"/>
    </source>
</evidence>
<proteinExistence type="predicted"/>
<dbReference type="Proteomes" id="UP000054018">
    <property type="component" value="Unassembled WGS sequence"/>
</dbReference>
<dbReference type="AlphaFoldDB" id="A0A0C9Z670"/>
<feature type="non-terminal residue" evidence="2">
    <location>
        <position position="54"/>
    </location>
</feature>
<reference evidence="3" key="2">
    <citation type="submission" date="2015-01" db="EMBL/GenBank/DDBJ databases">
        <title>Evolutionary Origins and Diversification of the Mycorrhizal Mutualists.</title>
        <authorList>
            <consortium name="DOE Joint Genome Institute"/>
            <consortium name="Mycorrhizal Genomics Consortium"/>
            <person name="Kohler A."/>
            <person name="Kuo A."/>
            <person name="Nagy L.G."/>
            <person name="Floudas D."/>
            <person name="Copeland A."/>
            <person name="Barry K.W."/>
            <person name="Cichocki N."/>
            <person name="Veneault-Fourrey C."/>
            <person name="LaButti K."/>
            <person name="Lindquist E.A."/>
            <person name="Lipzen A."/>
            <person name="Lundell T."/>
            <person name="Morin E."/>
            <person name="Murat C."/>
            <person name="Riley R."/>
            <person name="Ohm R."/>
            <person name="Sun H."/>
            <person name="Tunlid A."/>
            <person name="Henrissat B."/>
            <person name="Grigoriev I.V."/>
            <person name="Hibbett D.S."/>
            <person name="Martin F."/>
        </authorList>
    </citation>
    <scope>NUCLEOTIDE SEQUENCE [LARGE SCALE GENOMIC DNA]</scope>
    <source>
        <strain evidence="3">441</strain>
    </source>
</reference>
<feature type="region of interest" description="Disordered" evidence="1">
    <location>
        <begin position="1"/>
        <end position="26"/>
    </location>
</feature>
<organism evidence="2 3">
    <name type="scientific">Pisolithus microcarpus 441</name>
    <dbReference type="NCBI Taxonomy" id="765257"/>
    <lineage>
        <taxon>Eukaryota</taxon>
        <taxon>Fungi</taxon>
        <taxon>Dikarya</taxon>
        <taxon>Basidiomycota</taxon>
        <taxon>Agaricomycotina</taxon>
        <taxon>Agaricomycetes</taxon>
        <taxon>Agaricomycetidae</taxon>
        <taxon>Boletales</taxon>
        <taxon>Sclerodermatineae</taxon>
        <taxon>Pisolithaceae</taxon>
        <taxon>Pisolithus</taxon>
    </lineage>
</organism>
<feature type="compositionally biased region" description="Basic residues" evidence="1">
    <location>
        <begin position="1"/>
        <end position="15"/>
    </location>
</feature>
<keyword evidence="3" id="KW-1185">Reference proteome</keyword>
<accession>A0A0C9Z670</accession>
<name>A0A0C9Z670_9AGAM</name>
<sequence>MGFSLRRSKSSRSKAHTSMDRTDEGSQCETLDLCVVPKTLFQRCNRHDIRIKHY</sequence>
<protein>
    <submittedName>
        <fullName evidence="2">Unplaced genomic scaffold scaffold_132, whole genome shotgun sequence</fullName>
    </submittedName>
</protein>
<evidence type="ECO:0000313" key="3">
    <source>
        <dbReference type="Proteomes" id="UP000054018"/>
    </source>
</evidence>
<reference evidence="2 3" key="1">
    <citation type="submission" date="2014-04" db="EMBL/GenBank/DDBJ databases">
        <authorList>
            <consortium name="DOE Joint Genome Institute"/>
            <person name="Kuo A."/>
            <person name="Kohler A."/>
            <person name="Costa M.D."/>
            <person name="Nagy L.G."/>
            <person name="Floudas D."/>
            <person name="Copeland A."/>
            <person name="Barry K.W."/>
            <person name="Cichocki N."/>
            <person name="Veneault-Fourrey C."/>
            <person name="LaButti K."/>
            <person name="Lindquist E.A."/>
            <person name="Lipzen A."/>
            <person name="Lundell T."/>
            <person name="Morin E."/>
            <person name="Murat C."/>
            <person name="Sun H."/>
            <person name="Tunlid A."/>
            <person name="Henrissat B."/>
            <person name="Grigoriev I.V."/>
            <person name="Hibbett D.S."/>
            <person name="Martin F."/>
            <person name="Nordberg H.P."/>
            <person name="Cantor M.N."/>
            <person name="Hua S.X."/>
        </authorList>
    </citation>
    <scope>NUCLEOTIDE SEQUENCE [LARGE SCALE GENOMIC DNA]</scope>
    <source>
        <strain evidence="2 3">441</strain>
    </source>
</reference>